<gene>
    <name evidence="2" type="ORF">AYL99_05702</name>
</gene>
<comment type="caution">
    <text evidence="2">The sequence shown here is derived from an EMBL/GenBank/DDBJ whole genome shotgun (WGS) entry which is preliminary data.</text>
</comment>
<feature type="signal peptide" evidence="1">
    <location>
        <begin position="1"/>
        <end position="24"/>
    </location>
</feature>
<dbReference type="OrthoDB" id="5429002at2759"/>
<name>A0A178ZLM8_9EURO</name>
<evidence type="ECO:0000256" key="1">
    <source>
        <dbReference type="SAM" id="SignalP"/>
    </source>
</evidence>
<dbReference type="STRING" id="1367422.A0A178ZLM8"/>
<dbReference type="GeneID" id="30009870"/>
<organism evidence="2 3">
    <name type="scientific">Fonsecaea erecta</name>
    <dbReference type="NCBI Taxonomy" id="1367422"/>
    <lineage>
        <taxon>Eukaryota</taxon>
        <taxon>Fungi</taxon>
        <taxon>Dikarya</taxon>
        <taxon>Ascomycota</taxon>
        <taxon>Pezizomycotina</taxon>
        <taxon>Eurotiomycetes</taxon>
        <taxon>Chaetothyriomycetidae</taxon>
        <taxon>Chaetothyriales</taxon>
        <taxon>Herpotrichiellaceae</taxon>
        <taxon>Fonsecaea</taxon>
    </lineage>
</organism>
<protein>
    <submittedName>
        <fullName evidence="2">Uncharacterized protein</fullName>
    </submittedName>
</protein>
<evidence type="ECO:0000313" key="2">
    <source>
        <dbReference type="EMBL" id="OAP60700.1"/>
    </source>
</evidence>
<dbReference type="EMBL" id="LVYI01000004">
    <property type="protein sequence ID" value="OAP60700.1"/>
    <property type="molecule type" value="Genomic_DNA"/>
</dbReference>
<accession>A0A178ZLM8</accession>
<keyword evidence="3" id="KW-1185">Reference proteome</keyword>
<sequence>MYATQTSLSSLSLAVAILLQVARADISMAAVSEISDGQPQGPVASTNWAPSTTAEVSSWSTSSYENPFTIYTTMTNSLGVITGMPAVVTSQPTQPAVVTSQPISPTLPSYSGYWYGNSSSTTASTEAPTTLATSTVVDSSSDNGIFTTSSSTPVASFAAVTGAAVTNRVAGAGVGLLVAALGFSLL</sequence>
<proteinExistence type="predicted"/>
<feature type="chain" id="PRO_5008098571" evidence="1">
    <location>
        <begin position="25"/>
        <end position="186"/>
    </location>
</feature>
<dbReference type="AlphaFoldDB" id="A0A178ZLM8"/>
<keyword evidence="1" id="KW-0732">Signal</keyword>
<dbReference type="RefSeq" id="XP_018694067.1">
    <property type="nucleotide sequence ID" value="XM_018837214.1"/>
</dbReference>
<evidence type="ECO:0000313" key="3">
    <source>
        <dbReference type="Proteomes" id="UP000078343"/>
    </source>
</evidence>
<reference evidence="2 3" key="1">
    <citation type="submission" date="2016-04" db="EMBL/GenBank/DDBJ databases">
        <title>Draft genome of Fonsecaea erecta CBS 125763.</title>
        <authorList>
            <person name="Weiss V.A."/>
            <person name="Vicente V.A."/>
            <person name="Raittz R.T."/>
            <person name="Moreno L.F."/>
            <person name="De Souza E.M."/>
            <person name="Pedrosa F.O."/>
            <person name="Steffens M.B."/>
            <person name="Faoro H."/>
            <person name="Tadra-Sfeir M.Z."/>
            <person name="Najafzadeh M.J."/>
            <person name="Felipe M.S."/>
            <person name="Teixeira M."/>
            <person name="Sun J."/>
            <person name="Xi L."/>
            <person name="Gomes R."/>
            <person name="De Azevedo C.M."/>
            <person name="Salgado C.G."/>
            <person name="Da Silva M.B."/>
            <person name="Nascimento M.F."/>
            <person name="Queiroz-Telles F."/>
            <person name="Attili D.S."/>
            <person name="Gorbushina A."/>
        </authorList>
    </citation>
    <scope>NUCLEOTIDE SEQUENCE [LARGE SCALE GENOMIC DNA]</scope>
    <source>
        <strain evidence="2 3">CBS 125763</strain>
    </source>
</reference>
<dbReference type="Proteomes" id="UP000078343">
    <property type="component" value="Unassembled WGS sequence"/>
</dbReference>